<evidence type="ECO:0000259" key="1">
    <source>
        <dbReference type="PROSITE" id="PS50943"/>
    </source>
</evidence>
<dbReference type="InterPro" id="IPR001387">
    <property type="entry name" value="Cro/C1-type_HTH"/>
</dbReference>
<proteinExistence type="predicted"/>
<evidence type="ECO:0000313" key="3">
    <source>
        <dbReference type="Proteomes" id="UP000256794"/>
    </source>
</evidence>
<protein>
    <submittedName>
        <fullName evidence="2">Helix-turn-helix protein</fullName>
    </submittedName>
</protein>
<dbReference type="AlphaFoldDB" id="A0AAQ0KKA3"/>
<sequence length="266" mass="29026">MSDATGNAGELLRRWRQRRALSQLALASEAEISQRHLSFLESGRSRPSRDMVLHLSERLEIPLRERNLILTAAGHAPHYPHRGPDAPEFSAVRGMIDRVLHGHLPHPALAVDRRWTLISANPAARKLMAGAAPHLLEGKVNVLRLSLHPEGLAPRILNLPEWRAHLLARLKHDIRQSADAVLAALHDEIAAFPCPASTTPPASDPEREGRIAVPLRLRSGAGPLSFLSTTTVFGTATEVTLSEVTIEAFLPADDRTARAMTQAAEG</sequence>
<comment type="caution">
    <text evidence="2">The sequence shown here is derived from an EMBL/GenBank/DDBJ whole genome shotgun (WGS) entry which is preliminary data.</text>
</comment>
<feature type="domain" description="HTH cro/C1-type" evidence="1">
    <location>
        <begin position="12"/>
        <end position="66"/>
    </location>
</feature>
<gene>
    <name evidence="2" type="ORF">ATH84_104428</name>
</gene>
<dbReference type="InterPro" id="IPR041413">
    <property type="entry name" value="MLTR_LBD"/>
</dbReference>
<dbReference type="Gene3D" id="1.10.260.40">
    <property type="entry name" value="lambda repressor-like DNA-binding domains"/>
    <property type="match status" value="1"/>
</dbReference>
<dbReference type="SUPFAM" id="SSF47413">
    <property type="entry name" value="lambda repressor-like DNA-binding domains"/>
    <property type="match status" value="1"/>
</dbReference>
<dbReference type="PANTHER" id="PTHR35010">
    <property type="entry name" value="BLL4672 PROTEIN-RELATED"/>
    <property type="match status" value="1"/>
</dbReference>
<dbReference type="Pfam" id="PF12844">
    <property type="entry name" value="HTH_19"/>
    <property type="match status" value="1"/>
</dbReference>
<dbReference type="EMBL" id="QUMX01000044">
    <property type="protein sequence ID" value="REG32703.1"/>
    <property type="molecule type" value="Genomic_DNA"/>
</dbReference>
<accession>A0AAQ0KKA3</accession>
<evidence type="ECO:0000313" key="2">
    <source>
        <dbReference type="EMBL" id="REG32703.1"/>
    </source>
</evidence>
<dbReference type="Pfam" id="PF17765">
    <property type="entry name" value="MLTR_LBD"/>
    <property type="match status" value="1"/>
</dbReference>
<keyword evidence="3" id="KW-1185">Reference proteome</keyword>
<dbReference type="PROSITE" id="PS50943">
    <property type="entry name" value="HTH_CROC1"/>
    <property type="match status" value="1"/>
</dbReference>
<dbReference type="InterPro" id="IPR010982">
    <property type="entry name" value="Lambda_DNA-bd_dom_sf"/>
</dbReference>
<name>A0AAQ0KKA3_PARVE</name>
<dbReference type="PANTHER" id="PTHR35010:SF4">
    <property type="entry name" value="BLL5781 PROTEIN"/>
    <property type="match status" value="1"/>
</dbReference>
<dbReference type="SMART" id="SM00530">
    <property type="entry name" value="HTH_XRE"/>
    <property type="match status" value="1"/>
</dbReference>
<reference evidence="2 3" key="1">
    <citation type="submission" date="2018-08" db="EMBL/GenBank/DDBJ databases">
        <title>Genomic Encyclopedia of Archaeal and Bacterial Type Strains, Phase II (KMG-II): from individual species to whole genera.</title>
        <authorList>
            <person name="Goeker M."/>
        </authorList>
    </citation>
    <scope>NUCLEOTIDE SEQUENCE [LARGE SCALE GENOMIC DNA]</scope>
    <source>
        <strain evidence="2 3">DSM 582</strain>
    </source>
</reference>
<dbReference type="CDD" id="cd00093">
    <property type="entry name" value="HTH_XRE"/>
    <property type="match status" value="1"/>
</dbReference>
<dbReference type="RefSeq" id="WP_036758811.1">
    <property type="nucleotide sequence ID" value="NZ_CP035284.1"/>
</dbReference>
<dbReference type="GO" id="GO:0003677">
    <property type="term" value="F:DNA binding"/>
    <property type="evidence" value="ECO:0007669"/>
    <property type="project" value="InterPro"/>
</dbReference>
<dbReference type="Gene3D" id="3.30.450.180">
    <property type="match status" value="1"/>
</dbReference>
<organism evidence="2 3">
    <name type="scientific">Paracoccus versutus</name>
    <name type="common">Thiobacillus versutus</name>
    <dbReference type="NCBI Taxonomy" id="34007"/>
    <lineage>
        <taxon>Bacteria</taxon>
        <taxon>Pseudomonadati</taxon>
        <taxon>Pseudomonadota</taxon>
        <taxon>Alphaproteobacteria</taxon>
        <taxon>Rhodobacterales</taxon>
        <taxon>Paracoccaceae</taxon>
        <taxon>Paracoccus</taxon>
    </lineage>
</organism>
<dbReference type="Proteomes" id="UP000256794">
    <property type="component" value="Unassembled WGS sequence"/>
</dbReference>